<reference evidence="3" key="1">
    <citation type="submission" date="2015-12" db="EMBL/GenBank/DDBJ databases">
        <title>De novo transcriptome assembly of four potential Pierce s Disease insect vectors from Arizona vineyards.</title>
        <authorList>
            <person name="Tassone E.E."/>
        </authorList>
    </citation>
    <scope>NUCLEOTIDE SEQUENCE</scope>
</reference>
<dbReference type="AlphaFoldDB" id="A0A1B6CYL6"/>
<protein>
    <recommendedName>
        <fullName evidence="4">PC-esterase domain-containing protein 1A</fullName>
    </recommendedName>
</protein>
<gene>
    <name evidence="3" type="ORF">g.4093</name>
</gene>
<evidence type="ECO:0000256" key="1">
    <source>
        <dbReference type="ARBA" id="ARBA00037957"/>
    </source>
</evidence>
<evidence type="ECO:0008006" key="4">
    <source>
        <dbReference type="Google" id="ProtNLM"/>
    </source>
</evidence>
<dbReference type="PANTHER" id="PTHR14469">
    <property type="entry name" value="SARCOMA ANTIGEN NY-SAR-23"/>
    <property type="match status" value="1"/>
</dbReference>
<dbReference type="PANTHER" id="PTHR14469:SF0">
    <property type="entry name" value="FAMILY WITH SEQUENCE SIMILARITY 113"/>
    <property type="match status" value="1"/>
</dbReference>
<evidence type="ECO:0000313" key="3">
    <source>
        <dbReference type="EMBL" id="JAS18488.1"/>
    </source>
</evidence>
<dbReference type="SUPFAM" id="SSF52266">
    <property type="entry name" value="SGNH hydrolase"/>
    <property type="match status" value="1"/>
</dbReference>
<accession>A0A1B6CYL6</accession>
<evidence type="ECO:0000256" key="2">
    <source>
        <dbReference type="SAM" id="MobiDB-lite"/>
    </source>
</evidence>
<comment type="similarity">
    <text evidence="1">Belongs to the PC-esterase family.</text>
</comment>
<proteinExistence type="inferred from homology"/>
<feature type="compositionally biased region" description="Polar residues" evidence="2">
    <location>
        <begin position="253"/>
        <end position="262"/>
    </location>
</feature>
<organism evidence="3">
    <name type="scientific">Clastoptera arizonana</name>
    <name type="common">Arizona spittle bug</name>
    <dbReference type="NCBI Taxonomy" id="38151"/>
    <lineage>
        <taxon>Eukaryota</taxon>
        <taxon>Metazoa</taxon>
        <taxon>Ecdysozoa</taxon>
        <taxon>Arthropoda</taxon>
        <taxon>Hexapoda</taxon>
        <taxon>Insecta</taxon>
        <taxon>Pterygota</taxon>
        <taxon>Neoptera</taxon>
        <taxon>Paraneoptera</taxon>
        <taxon>Hemiptera</taxon>
        <taxon>Auchenorrhyncha</taxon>
        <taxon>Cercopoidea</taxon>
        <taxon>Clastopteridae</taxon>
        <taxon>Clastoptera</taxon>
    </lineage>
</organism>
<feature type="region of interest" description="Disordered" evidence="2">
    <location>
        <begin position="206"/>
        <end position="262"/>
    </location>
</feature>
<feature type="non-terminal residue" evidence="3">
    <location>
        <position position="1"/>
    </location>
</feature>
<sequence length="262" mass="30560">RHGLQVDYMFITKCYNDNIVKMFKEFKNSRKNPPTVVFMNSCLWDLTRWGADGATSYKENMTKLMCLFKDCLPATTIVIWSTALPVASRITGGLLIKQIEFLKYTLRFDVMEANLFARTLVTSHGYDVIDFHYYLRYQLHRRAADGVHYQPIPVRYMTNLMLTHLALSWGRDLPGRVPNLNLSPIDDANSLVDTVENRYVPPVIPLSKAEKTEHIQSHNKRKKRKRRRRRNSSGSKERNSNNKKAGPERTSKRSNSNRYRPY</sequence>
<feature type="compositionally biased region" description="Basic residues" evidence="2">
    <location>
        <begin position="217"/>
        <end position="231"/>
    </location>
</feature>
<feature type="compositionally biased region" description="Basic and acidic residues" evidence="2">
    <location>
        <begin position="235"/>
        <end position="251"/>
    </location>
</feature>
<dbReference type="EMBL" id="GEDC01018810">
    <property type="protein sequence ID" value="JAS18488.1"/>
    <property type="molecule type" value="Transcribed_RNA"/>
</dbReference>
<name>A0A1B6CYL6_9HEMI</name>